<evidence type="ECO:0000313" key="27">
    <source>
        <dbReference type="EMBL" id="SVA72413.1"/>
    </source>
</evidence>
<keyword evidence="5" id="KW-0997">Cell inner membrane</keyword>
<evidence type="ECO:0000256" key="20">
    <source>
        <dbReference type="ARBA" id="ARBA00034000"/>
    </source>
</evidence>
<dbReference type="PANTHER" id="PTHR32282">
    <property type="entry name" value="BINDING PROTEIN TRANSPEPTIDASE, PUTATIVE-RELATED"/>
    <property type="match status" value="1"/>
</dbReference>
<evidence type="ECO:0000256" key="23">
    <source>
        <dbReference type="SAM" id="MobiDB-lite"/>
    </source>
</evidence>
<evidence type="ECO:0000256" key="12">
    <source>
        <dbReference type="ARBA" id="ARBA00022960"/>
    </source>
</evidence>
<dbReference type="Pfam" id="PF00912">
    <property type="entry name" value="Transgly"/>
    <property type="match status" value="1"/>
</dbReference>
<feature type="domain" description="Glycosyl transferase family 51" evidence="25">
    <location>
        <begin position="52"/>
        <end position="226"/>
    </location>
</feature>
<evidence type="ECO:0000256" key="8">
    <source>
        <dbReference type="ARBA" id="ARBA00022676"/>
    </source>
</evidence>
<evidence type="ECO:0000256" key="22">
    <source>
        <dbReference type="ARBA" id="ARBA00049902"/>
    </source>
</evidence>
<dbReference type="GO" id="GO:0006508">
    <property type="term" value="P:proteolysis"/>
    <property type="evidence" value="ECO:0007669"/>
    <property type="project" value="UniProtKB-KW"/>
</dbReference>
<evidence type="ECO:0000256" key="17">
    <source>
        <dbReference type="ARBA" id="ARBA00023251"/>
    </source>
</evidence>
<keyword evidence="15" id="KW-1133">Transmembrane helix</keyword>
<gene>
    <name evidence="27" type="ORF">METZ01_LOCUS125267</name>
</gene>
<dbReference type="AlphaFoldDB" id="A0A381Y7F7"/>
<dbReference type="InterPro" id="IPR012338">
    <property type="entry name" value="Beta-lactam/transpept-like"/>
</dbReference>
<keyword evidence="7" id="KW-0645">Protease</keyword>
<accession>A0A381Y7F7</accession>
<organism evidence="27">
    <name type="scientific">marine metagenome</name>
    <dbReference type="NCBI Taxonomy" id="408172"/>
    <lineage>
        <taxon>unclassified sequences</taxon>
        <taxon>metagenomes</taxon>
        <taxon>ecological metagenomes</taxon>
    </lineage>
</organism>
<dbReference type="Gene3D" id="3.40.710.10">
    <property type="entry name" value="DD-peptidase/beta-lactamase superfamily"/>
    <property type="match status" value="2"/>
</dbReference>
<dbReference type="InterPro" id="IPR023346">
    <property type="entry name" value="Lysozyme-like_dom_sf"/>
</dbReference>
<evidence type="ECO:0000256" key="5">
    <source>
        <dbReference type="ARBA" id="ARBA00022519"/>
    </source>
</evidence>
<feature type="domain" description="Penicillin-binding protein OB-like" evidence="26">
    <location>
        <begin position="313"/>
        <end position="405"/>
    </location>
</feature>
<name>A0A381Y7F7_9ZZZZ</name>
<dbReference type="Pfam" id="PF00905">
    <property type="entry name" value="Transpeptidase"/>
    <property type="match status" value="1"/>
</dbReference>
<reference evidence="27" key="1">
    <citation type="submission" date="2018-05" db="EMBL/GenBank/DDBJ databases">
        <authorList>
            <person name="Lanie J.A."/>
            <person name="Ng W.-L."/>
            <person name="Kazmierczak K.M."/>
            <person name="Andrzejewski T.M."/>
            <person name="Davidsen T.M."/>
            <person name="Wayne K.J."/>
            <person name="Tettelin H."/>
            <person name="Glass J.I."/>
            <person name="Rusch D."/>
            <person name="Podicherti R."/>
            <person name="Tsui H.-C.T."/>
            <person name="Winkler M.E."/>
        </authorList>
    </citation>
    <scope>NUCLEOTIDE SEQUENCE</scope>
</reference>
<proteinExistence type="predicted"/>
<dbReference type="FunFam" id="1.10.3810.10:FF:000003">
    <property type="entry name" value="Penicillin-binding protein 1a"/>
    <property type="match status" value="1"/>
</dbReference>
<dbReference type="Gene3D" id="1.10.3810.10">
    <property type="entry name" value="Biosynthetic peptidoglycan transglycosylase-like"/>
    <property type="match status" value="1"/>
</dbReference>
<evidence type="ECO:0000259" key="24">
    <source>
        <dbReference type="Pfam" id="PF00905"/>
    </source>
</evidence>
<feature type="domain" description="Penicillin-binding protein transpeptidase" evidence="24">
    <location>
        <begin position="407"/>
        <end position="689"/>
    </location>
</feature>
<protein>
    <recommendedName>
        <fullName evidence="3">Penicillin-binding protein 1A</fullName>
        <ecNumber evidence="21">2.4.99.28</ecNumber>
        <ecNumber evidence="2">3.4.16.4</ecNumber>
    </recommendedName>
</protein>
<dbReference type="PROSITE" id="PS51257">
    <property type="entry name" value="PROKAR_LIPOPROTEIN"/>
    <property type="match status" value="1"/>
</dbReference>
<dbReference type="GO" id="GO:0046677">
    <property type="term" value="P:response to antibiotic"/>
    <property type="evidence" value="ECO:0007669"/>
    <property type="project" value="UniProtKB-KW"/>
</dbReference>
<dbReference type="PANTHER" id="PTHR32282:SF27">
    <property type="entry name" value="PENICILLIN-BINDING PROTEIN 1A"/>
    <property type="match status" value="1"/>
</dbReference>
<evidence type="ECO:0000256" key="4">
    <source>
        <dbReference type="ARBA" id="ARBA00022475"/>
    </source>
</evidence>
<dbReference type="InterPro" id="IPR031376">
    <property type="entry name" value="PCB_OB"/>
</dbReference>
<dbReference type="GO" id="GO:0030288">
    <property type="term" value="C:outer membrane-bounded periplasmic space"/>
    <property type="evidence" value="ECO:0007669"/>
    <property type="project" value="TreeGrafter"/>
</dbReference>
<evidence type="ECO:0000256" key="18">
    <source>
        <dbReference type="ARBA" id="ARBA00023268"/>
    </source>
</evidence>
<dbReference type="GO" id="GO:0008955">
    <property type="term" value="F:peptidoglycan glycosyltransferase activity"/>
    <property type="evidence" value="ECO:0007669"/>
    <property type="project" value="UniProtKB-EC"/>
</dbReference>
<evidence type="ECO:0000256" key="3">
    <source>
        <dbReference type="ARBA" id="ARBA00018638"/>
    </source>
</evidence>
<dbReference type="SUPFAM" id="SSF53955">
    <property type="entry name" value="Lysozyme-like"/>
    <property type="match status" value="1"/>
</dbReference>
<evidence type="ECO:0000256" key="15">
    <source>
        <dbReference type="ARBA" id="ARBA00022989"/>
    </source>
</evidence>
<evidence type="ECO:0000259" key="26">
    <source>
        <dbReference type="Pfam" id="PF17092"/>
    </source>
</evidence>
<evidence type="ECO:0000256" key="16">
    <source>
        <dbReference type="ARBA" id="ARBA00023136"/>
    </source>
</evidence>
<dbReference type="GO" id="GO:0005886">
    <property type="term" value="C:plasma membrane"/>
    <property type="evidence" value="ECO:0007669"/>
    <property type="project" value="UniProtKB-SubCell"/>
</dbReference>
<sequence>MKKITWIALTLAALGGACIGIILTIIYRELPSIEAIRDIRLKEPLRIYTIDGRLIAEYGNKKRITTTMDQVPGALVNAILAAEDDGFFDHYGVDFAGIARAVLANLRAGGIDQGASTITMQVARNYFLTREKTYTRKIKEVLLALTLEQALSKNEILELYLNKIFLGHRAYGFQAAASVYYDRRLKDLTLAQLAMLAGLPKAPSRGNPLANPAKAVARRDYVLRRMRDLGMIDARKFQLASSSPVSARKNIAKIEVDSSYLAEMARDYMVDHYGEEAYLDGYRVFTTISSDFQGAANRALRTGLMSYDRRHSYRGPVDRTAAGQEKEPTLQISKYRSLGKIVPAIVSGATHGLLDVTFGDGSILGITKEGWGWTGTTPDRILRRGDVVYVDRTRNKNFLAQLPEIQGALVSLSPVDGAVLALVGGFDFFSGKFNRAIQARRQPGSNIKPFIYSAALDNGFTAATLVSGAPIVIESSHGDTWRPQNYSKKVFGPTRLRKALSKSLNLVSVRLVRAMGTEVVRDHLENFGFERADLPDGLSLALGSATVTPMEIARGYAVFANGGYLVQPYFIARVEDQSGNIVEYSNRVMLCPNCEPADISEPRIDNQRKVDPRYARRALSPENAFIMNSLMGQVIKTGTGRRANSLGRGDLAGKTGTTNNFRDAWFSGFNQDVVTTVWVGFDQPHNLGERESGARAALPIWIDYMSEALAGKPEKMWATPENVITVSVNHETGNLTSADDPDGYEEFFVMGTEPRAQATGQVSADGFGHDPTGQVDELF</sequence>
<comment type="catalytic activity">
    <reaction evidence="20">
        <text>Preferential cleavage: (Ac)2-L-Lys-D-Ala-|-D-Ala. Also transpeptidation of peptidyl-alanyl moieties that are N-acyl substituents of D-alanine.</text>
        <dbReference type="EC" id="3.4.16.4"/>
    </reaction>
</comment>
<evidence type="ECO:0000256" key="7">
    <source>
        <dbReference type="ARBA" id="ARBA00022670"/>
    </source>
</evidence>
<dbReference type="GO" id="GO:0009002">
    <property type="term" value="F:serine-type D-Ala-D-Ala carboxypeptidase activity"/>
    <property type="evidence" value="ECO:0007669"/>
    <property type="project" value="UniProtKB-EC"/>
</dbReference>
<evidence type="ECO:0000256" key="19">
    <source>
        <dbReference type="ARBA" id="ARBA00023316"/>
    </source>
</evidence>
<keyword evidence="11" id="KW-0378">Hydrolase</keyword>
<evidence type="ECO:0000256" key="13">
    <source>
        <dbReference type="ARBA" id="ARBA00022968"/>
    </source>
</evidence>
<evidence type="ECO:0000256" key="9">
    <source>
        <dbReference type="ARBA" id="ARBA00022679"/>
    </source>
</evidence>
<evidence type="ECO:0000256" key="1">
    <source>
        <dbReference type="ARBA" id="ARBA00004249"/>
    </source>
</evidence>
<keyword evidence="14" id="KW-0573">Peptidoglycan synthesis</keyword>
<keyword evidence="9" id="KW-0808">Transferase</keyword>
<evidence type="ECO:0000256" key="14">
    <source>
        <dbReference type="ARBA" id="ARBA00022984"/>
    </source>
</evidence>
<feature type="region of interest" description="Disordered" evidence="23">
    <location>
        <begin position="759"/>
        <end position="779"/>
    </location>
</feature>
<evidence type="ECO:0000259" key="25">
    <source>
        <dbReference type="Pfam" id="PF00912"/>
    </source>
</evidence>
<dbReference type="SUPFAM" id="SSF56601">
    <property type="entry name" value="beta-lactamase/transpeptidase-like"/>
    <property type="match status" value="1"/>
</dbReference>
<evidence type="ECO:0000256" key="10">
    <source>
        <dbReference type="ARBA" id="ARBA00022692"/>
    </source>
</evidence>
<keyword evidence="19" id="KW-0961">Cell wall biogenesis/degradation</keyword>
<dbReference type="InterPro" id="IPR050396">
    <property type="entry name" value="Glycosyltr_51/Transpeptidase"/>
</dbReference>
<dbReference type="GO" id="GO:0008658">
    <property type="term" value="F:penicillin binding"/>
    <property type="evidence" value="ECO:0007669"/>
    <property type="project" value="InterPro"/>
</dbReference>
<keyword evidence="16" id="KW-0472">Membrane</keyword>
<keyword evidence="10" id="KW-0812">Transmembrane</keyword>
<dbReference type="GO" id="GO:0009252">
    <property type="term" value="P:peptidoglycan biosynthetic process"/>
    <property type="evidence" value="ECO:0007669"/>
    <property type="project" value="UniProtKB-KW"/>
</dbReference>
<dbReference type="NCBIfam" id="TIGR02074">
    <property type="entry name" value="PBP_1a_fam"/>
    <property type="match status" value="1"/>
</dbReference>
<dbReference type="InterPro" id="IPR036950">
    <property type="entry name" value="PBP_transglycosylase"/>
</dbReference>
<comment type="subcellular location">
    <subcellularLocation>
        <location evidence="1">Cell inner membrane</location>
        <topology evidence="1">Single-pass type II membrane protein</topology>
    </subcellularLocation>
</comment>
<evidence type="ECO:0000256" key="11">
    <source>
        <dbReference type="ARBA" id="ARBA00022801"/>
    </source>
</evidence>
<evidence type="ECO:0000256" key="2">
    <source>
        <dbReference type="ARBA" id="ARBA00012448"/>
    </source>
</evidence>
<keyword evidence="8" id="KW-0328">Glycosyltransferase</keyword>
<keyword evidence="17" id="KW-0046">Antibiotic resistance</keyword>
<dbReference type="EC" id="2.4.99.28" evidence="21"/>
<evidence type="ECO:0000256" key="6">
    <source>
        <dbReference type="ARBA" id="ARBA00022645"/>
    </source>
</evidence>
<dbReference type="Pfam" id="PF17092">
    <property type="entry name" value="PCB_OB"/>
    <property type="match status" value="1"/>
</dbReference>
<dbReference type="GO" id="GO:0008360">
    <property type="term" value="P:regulation of cell shape"/>
    <property type="evidence" value="ECO:0007669"/>
    <property type="project" value="UniProtKB-KW"/>
</dbReference>
<keyword evidence="4" id="KW-1003">Cell membrane</keyword>
<dbReference type="EMBL" id="UINC01017460">
    <property type="protein sequence ID" value="SVA72413.1"/>
    <property type="molecule type" value="Genomic_DNA"/>
</dbReference>
<evidence type="ECO:0000256" key="21">
    <source>
        <dbReference type="ARBA" id="ARBA00044770"/>
    </source>
</evidence>
<keyword evidence="13" id="KW-0735">Signal-anchor</keyword>
<keyword evidence="6" id="KW-0121">Carboxypeptidase</keyword>
<keyword evidence="12" id="KW-0133">Cell shape</keyword>
<dbReference type="InterPro" id="IPR001460">
    <property type="entry name" value="PCN-bd_Tpept"/>
</dbReference>
<dbReference type="EC" id="3.4.16.4" evidence="2"/>
<comment type="catalytic activity">
    <reaction evidence="22">
        <text>[GlcNAc-(1-&gt;4)-Mur2Ac(oyl-L-Ala-gamma-D-Glu-L-Lys-D-Ala-D-Ala)](n)-di-trans,octa-cis-undecaprenyl diphosphate + beta-D-GlcNAc-(1-&gt;4)-Mur2Ac(oyl-L-Ala-gamma-D-Glu-L-Lys-D-Ala-D-Ala)-di-trans,octa-cis-undecaprenyl diphosphate = [GlcNAc-(1-&gt;4)-Mur2Ac(oyl-L-Ala-gamma-D-Glu-L-Lys-D-Ala-D-Ala)](n+1)-di-trans,octa-cis-undecaprenyl diphosphate + di-trans,octa-cis-undecaprenyl diphosphate + H(+)</text>
        <dbReference type="Rhea" id="RHEA:23708"/>
        <dbReference type="Rhea" id="RHEA-COMP:9602"/>
        <dbReference type="Rhea" id="RHEA-COMP:9603"/>
        <dbReference type="ChEBI" id="CHEBI:15378"/>
        <dbReference type="ChEBI" id="CHEBI:58405"/>
        <dbReference type="ChEBI" id="CHEBI:60033"/>
        <dbReference type="ChEBI" id="CHEBI:78435"/>
        <dbReference type="EC" id="2.4.99.28"/>
    </reaction>
</comment>
<dbReference type="GO" id="GO:0071555">
    <property type="term" value="P:cell wall organization"/>
    <property type="evidence" value="ECO:0007669"/>
    <property type="project" value="UniProtKB-KW"/>
</dbReference>
<keyword evidence="18" id="KW-0511">Multifunctional enzyme</keyword>
<dbReference type="InterPro" id="IPR001264">
    <property type="entry name" value="Glyco_trans_51"/>
</dbReference>